<dbReference type="Proteomes" id="UP001215598">
    <property type="component" value="Unassembled WGS sequence"/>
</dbReference>
<feature type="compositionally biased region" description="Low complexity" evidence="1">
    <location>
        <begin position="151"/>
        <end position="175"/>
    </location>
</feature>
<evidence type="ECO:0000313" key="3">
    <source>
        <dbReference type="Proteomes" id="UP001215598"/>
    </source>
</evidence>
<protein>
    <submittedName>
        <fullName evidence="2">Uncharacterized protein</fullName>
    </submittedName>
</protein>
<feature type="compositionally biased region" description="Low complexity" evidence="1">
    <location>
        <begin position="103"/>
        <end position="115"/>
    </location>
</feature>
<comment type="caution">
    <text evidence="2">The sequence shown here is derived from an EMBL/GenBank/DDBJ whole genome shotgun (WGS) entry which is preliminary data.</text>
</comment>
<gene>
    <name evidence="2" type="ORF">B0H16DRAFT_1481146</name>
</gene>
<reference evidence="2" key="1">
    <citation type="submission" date="2023-03" db="EMBL/GenBank/DDBJ databases">
        <title>Massive genome expansion in bonnet fungi (Mycena s.s.) driven by repeated elements and novel gene families across ecological guilds.</title>
        <authorList>
            <consortium name="Lawrence Berkeley National Laboratory"/>
            <person name="Harder C.B."/>
            <person name="Miyauchi S."/>
            <person name="Viragh M."/>
            <person name="Kuo A."/>
            <person name="Thoen E."/>
            <person name="Andreopoulos B."/>
            <person name="Lu D."/>
            <person name="Skrede I."/>
            <person name="Drula E."/>
            <person name="Henrissat B."/>
            <person name="Morin E."/>
            <person name="Kohler A."/>
            <person name="Barry K."/>
            <person name="LaButti K."/>
            <person name="Morin E."/>
            <person name="Salamov A."/>
            <person name="Lipzen A."/>
            <person name="Mereny Z."/>
            <person name="Hegedus B."/>
            <person name="Baldrian P."/>
            <person name="Stursova M."/>
            <person name="Weitz H."/>
            <person name="Taylor A."/>
            <person name="Grigoriev I.V."/>
            <person name="Nagy L.G."/>
            <person name="Martin F."/>
            <person name="Kauserud H."/>
        </authorList>
    </citation>
    <scope>NUCLEOTIDE SEQUENCE</scope>
    <source>
        <strain evidence="2">CBHHK182m</strain>
    </source>
</reference>
<dbReference type="AlphaFoldDB" id="A0AAD7H030"/>
<feature type="compositionally biased region" description="Basic and acidic residues" evidence="1">
    <location>
        <begin position="1"/>
        <end position="13"/>
    </location>
</feature>
<evidence type="ECO:0000313" key="2">
    <source>
        <dbReference type="EMBL" id="KAJ7709165.1"/>
    </source>
</evidence>
<name>A0AAD7H030_9AGAR</name>
<evidence type="ECO:0000256" key="1">
    <source>
        <dbReference type="SAM" id="MobiDB-lite"/>
    </source>
</evidence>
<proteinExistence type="predicted"/>
<dbReference type="EMBL" id="JARKIB010000426">
    <property type="protein sequence ID" value="KAJ7709165.1"/>
    <property type="molecule type" value="Genomic_DNA"/>
</dbReference>
<sequence length="361" mass="38741">MEVYKRREERPEYLSRALPPIRAAPPTGLDHDGSRACCLPTGASRLGGEGEGETGGSQPSRARRAFTPAQRRTPTAAHLCPLAIQQNPRPSVGETQYPPPPASSSSSLTASTSTPHAHLSHAAEDLEAEGGSSRCRSLPTSAHRRCHPHLSASSASTSSPRACPRSTPTASTRSRPSSREPKIQQRTTQTTGVPVKKGRKGGKGCEGNRVVEAGKEERKKKQRITREDVQGALDVGGIAFPPFPIFPLPPAAFVLAFAAHPRAAQLGRPLPRRRGKAPSWRSDGTATLGLVVAWFRPRDTFAHGVVRVLGWRGSMRVLKRSGAVLRLRGGVGLGKKSEYVVGGGDSKKLQVYGVVWLRWVP</sequence>
<feature type="compositionally biased region" description="Gly residues" evidence="1">
    <location>
        <begin position="45"/>
        <end position="55"/>
    </location>
</feature>
<organism evidence="2 3">
    <name type="scientific">Mycena metata</name>
    <dbReference type="NCBI Taxonomy" id="1033252"/>
    <lineage>
        <taxon>Eukaryota</taxon>
        <taxon>Fungi</taxon>
        <taxon>Dikarya</taxon>
        <taxon>Basidiomycota</taxon>
        <taxon>Agaricomycotina</taxon>
        <taxon>Agaricomycetes</taxon>
        <taxon>Agaricomycetidae</taxon>
        <taxon>Agaricales</taxon>
        <taxon>Marasmiineae</taxon>
        <taxon>Mycenaceae</taxon>
        <taxon>Mycena</taxon>
    </lineage>
</organism>
<accession>A0AAD7H030</accession>
<feature type="region of interest" description="Disordered" evidence="1">
    <location>
        <begin position="1"/>
        <end position="225"/>
    </location>
</feature>
<keyword evidence="3" id="KW-1185">Reference proteome</keyword>
<feature type="compositionally biased region" description="Basic and acidic residues" evidence="1">
    <location>
        <begin position="212"/>
        <end position="225"/>
    </location>
</feature>